<proteinExistence type="inferred from homology"/>
<evidence type="ECO:0000256" key="2">
    <source>
        <dbReference type="ARBA" id="ARBA00022980"/>
    </source>
</evidence>
<dbReference type="GO" id="GO:0005739">
    <property type="term" value="C:mitochondrion"/>
    <property type="evidence" value="ECO:0007669"/>
    <property type="project" value="TreeGrafter"/>
</dbReference>
<dbReference type="PROSITE" id="PS50159">
    <property type="entry name" value="RIBOSOMAL_S13_2"/>
    <property type="match status" value="1"/>
</dbReference>
<name>M8CBX2_AEGTA</name>
<evidence type="ECO:0000256" key="3">
    <source>
        <dbReference type="ARBA" id="ARBA00023274"/>
    </source>
</evidence>
<dbReference type="EnsemblPlants" id="EMT12608">
    <property type="protein sequence ID" value="EMT12608"/>
    <property type="gene ID" value="F775_20944"/>
</dbReference>
<dbReference type="GO" id="GO:0015935">
    <property type="term" value="C:small ribosomal subunit"/>
    <property type="evidence" value="ECO:0007669"/>
    <property type="project" value="TreeGrafter"/>
</dbReference>
<comment type="similarity">
    <text evidence="1">Belongs to the universal ribosomal protein uS13 family.</text>
</comment>
<dbReference type="GO" id="GO:0003735">
    <property type="term" value="F:structural constituent of ribosome"/>
    <property type="evidence" value="ECO:0007669"/>
    <property type="project" value="InterPro"/>
</dbReference>
<dbReference type="PANTHER" id="PTHR10871:SF1">
    <property type="entry name" value="SMALL RIBOSOMAL SUBUNIT PROTEIN US13M"/>
    <property type="match status" value="1"/>
</dbReference>
<evidence type="ECO:0000256" key="1">
    <source>
        <dbReference type="ARBA" id="ARBA00008080"/>
    </source>
</evidence>
<evidence type="ECO:0000313" key="4">
    <source>
        <dbReference type="EnsemblPlants" id="EMT12608"/>
    </source>
</evidence>
<dbReference type="InterPro" id="IPR001892">
    <property type="entry name" value="Ribosomal_uS13"/>
</dbReference>
<dbReference type="Gene3D" id="1.10.8.50">
    <property type="match status" value="1"/>
</dbReference>
<dbReference type="GO" id="GO:0003723">
    <property type="term" value="F:RNA binding"/>
    <property type="evidence" value="ECO:0007669"/>
    <property type="project" value="InterPro"/>
</dbReference>
<dbReference type="FunFam" id="1.10.8.50:FF:000001">
    <property type="entry name" value="30S ribosomal protein S13"/>
    <property type="match status" value="1"/>
</dbReference>
<reference evidence="4" key="1">
    <citation type="submission" date="2015-06" db="UniProtKB">
        <authorList>
            <consortium name="EnsemblPlants"/>
        </authorList>
    </citation>
    <scope>IDENTIFICATION</scope>
</reference>
<dbReference type="InterPro" id="IPR027437">
    <property type="entry name" value="Rbsml_uS13_C"/>
</dbReference>
<organism evidence="4">
    <name type="scientific">Aegilops tauschii</name>
    <name type="common">Tausch's goatgrass</name>
    <name type="synonym">Aegilops squarrosa</name>
    <dbReference type="NCBI Taxonomy" id="37682"/>
    <lineage>
        <taxon>Eukaryota</taxon>
        <taxon>Viridiplantae</taxon>
        <taxon>Streptophyta</taxon>
        <taxon>Embryophyta</taxon>
        <taxon>Tracheophyta</taxon>
        <taxon>Spermatophyta</taxon>
        <taxon>Magnoliopsida</taxon>
        <taxon>Liliopsida</taxon>
        <taxon>Poales</taxon>
        <taxon>Poaceae</taxon>
        <taxon>BOP clade</taxon>
        <taxon>Pooideae</taxon>
        <taxon>Triticodae</taxon>
        <taxon>Triticeae</taxon>
        <taxon>Triticinae</taxon>
        <taxon>Aegilops</taxon>
    </lineage>
</organism>
<dbReference type="Pfam" id="PF00416">
    <property type="entry name" value="Ribosomal_S13"/>
    <property type="match status" value="1"/>
</dbReference>
<dbReference type="AlphaFoldDB" id="M8CBX2"/>
<dbReference type="PANTHER" id="PTHR10871">
    <property type="entry name" value="30S RIBOSOMAL PROTEIN S13/40S RIBOSOMAL PROTEIN S18"/>
    <property type="match status" value="1"/>
</dbReference>
<dbReference type="InterPro" id="IPR010979">
    <property type="entry name" value="Ribosomal_uS13-like_H2TH"/>
</dbReference>
<dbReference type="SUPFAM" id="SSF46946">
    <property type="entry name" value="S13-like H2TH domain"/>
    <property type="match status" value="1"/>
</dbReference>
<keyword evidence="2" id="KW-0689">Ribosomal protein</keyword>
<sequence length="198" mass="21580">MQQSRAWSSLARGLARRLAGGAPSAPIPPLQSSGISTGSACLLARQDGGFVHGGFMDSIRIGGVVIPNHKRVEYALQSIHGIGRARARQILSELNLENKVTKDLSKEEIITLREGIAKYMIETDLRRFKSAAVERLEGIRCYRGIRHADALPFNVLCASTSMMILSHIKHLNADIGYLLLCATSPVIFPLVPYKDGST</sequence>
<keyword evidence="3" id="KW-0687">Ribonucleoprotein</keyword>
<dbReference type="GO" id="GO:0006412">
    <property type="term" value="P:translation"/>
    <property type="evidence" value="ECO:0007669"/>
    <property type="project" value="InterPro"/>
</dbReference>
<protein>
    <submittedName>
        <fullName evidence="4">30S ribosomal protein S13, chloroplastic</fullName>
    </submittedName>
</protein>
<accession>M8CBX2</accession>
<dbReference type="Gene3D" id="4.10.910.10">
    <property type="entry name" value="30s ribosomal protein s13, domain 2"/>
    <property type="match status" value="1"/>
</dbReference>